<dbReference type="Pfam" id="PF00707">
    <property type="entry name" value="IF3_C"/>
    <property type="match status" value="1"/>
</dbReference>
<evidence type="ECO:0000259" key="8">
    <source>
        <dbReference type="Pfam" id="PF05198"/>
    </source>
</evidence>
<evidence type="ECO:0000313" key="11">
    <source>
        <dbReference type="Proteomes" id="UP000033769"/>
    </source>
</evidence>
<keyword evidence="12" id="KW-1185">Reference proteome</keyword>
<evidence type="ECO:0000256" key="5">
    <source>
        <dbReference type="NCBIfam" id="TIGR00168"/>
    </source>
</evidence>
<dbReference type="InterPro" id="IPR019815">
    <property type="entry name" value="Translation_initiation_fac_3_C"/>
</dbReference>
<dbReference type="Proteomes" id="UP000244959">
    <property type="component" value="Chromosome I"/>
</dbReference>
<dbReference type="HAMAP" id="MF_00080">
    <property type="entry name" value="IF_3"/>
    <property type="match status" value="1"/>
</dbReference>
<evidence type="ECO:0000256" key="2">
    <source>
        <dbReference type="ARBA" id="ARBA00022540"/>
    </source>
</evidence>
<dbReference type="GO" id="GO:0005737">
    <property type="term" value="C:cytoplasm"/>
    <property type="evidence" value="ECO:0007669"/>
    <property type="project" value="UniProtKB-SubCell"/>
</dbReference>
<evidence type="ECO:0000256" key="3">
    <source>
        <dbReference type="ARBA" id="ARBA00022917"/>
    </source>
</evidence>
<accession>A0A0F3MCK3</accession>
<evidence type="ECO:0000256" key="4">
    <source>
        <dbReference type="HAMAP-Rule" id="MF_00080"/>
    </source>
</evidence>
<dbReference type="GO" id="GO:0003743">
    <property type="term" value="F:translation initiation factor activity"/>
    <property type="evidence" value="ECO:0007669"/>
    <property type="project" value="UniProtKB-UniRule"/>
</dbReference>
<keyword evidence="4" id="KW-0963">Cytoplasm</keyword>
<dbReference type="Pfam" id="PF05198">
    <property type="entry name" value="IF3_N"/>
    <property type="match status" value="1"/>
</dbReference>
<dbReference type="SUPFAM" id="SSF55200">
    <property type="entry name" value="Translation initiation factor IF3, C-terminal domain"/>
    <property type="match status" value="1"/>
</dbReference>
<dbReference type="InterPro" id="IPR001288">
    <property type="entry name" value="Translation_initiation_fac_3"/>
</dbReference>
<dbReference type="FunFam" id="3.30.110.10:FF:000001">
    <property type="entry name" value="Translation initiation factor IF-3"/>
    <property type="match status" value="1"/>
</dbReference>
<sequence>MRRSFISTNKSSGHLKVNGEIKAKQVRLIDESGNMIGITSLSEAISKAEMAGLDLVEFSQSDLPLCKILDYSKYKYEIKKKAQQAKKNQTKVTVKEIKLRPNIADGDLAIKIKSIKQFLSKNNKVNISVIFKGREIVHAEFGRQILDNIIDVCQVEGKIDSPPKMQGQVITMTMSPNIIKT</sequence>
<proteinExistence type="inferred from homology"/>
<protein>
    <recommendedName>
        <fullName evidence="4 5">Translation initiation factor IF-3</fullName>
    </recommendedName>
</protein>
<dbReference type="EMBL" id="LANO01000008">
    <property type="protein sequence ID" value="KJV53381.1"/>
    <property type="molecule type" value="Genomic_DNA"/>
</dbReference>
<evidence type="ECO:0000313" key="9">
    <source>
        <dbReference type="EMBL" id="KJV53381.1"/>
    </source>
</evidence>
<dbReference type="GO" id="GO:0032790">
    <property type="term" value="P:ribosome disassembly"/>
    <property type="evidence" value="ECO:0007669"/>
    <property type="project" value="TreeGrafter"/>
</dbReference>
<dbReference type="EMBL" id="LS398551">
    <property type="protein sequence ID" value="SPR11431.1"/>
    <property type="molecule type" value="Genomic_DNA"/>
</dbReference>
<dbReference type="AlphaFoldDB" id="A0A0F3MCK3"/>
<evidence type="ECO:0000313" key="10">
    <source>
        <dbReference type="EMBL" id="SPR11431.1"/>
    </source>
</evidence>
<dbReference type="Proteomes" id="UP000033769">
    <property type="component" value="Unassembled WGS sequence"/>
</dbReference>
<dbReference type="PANTHER" id="PTHR10938:SF0">
    <property type="entry name" value="TRANSLATION INITIATION FACTOR IF-3, MITOCHONDRIAL"/>
    <property type="match status" value="1"/>
</dbReference>
<gene>
    <name evidence="4 9" type="primary">infC</name>
    <name evidence="10" type="ORF">GILLIAM_02292</name>
    <name evidence="9" type="ORF">OTSGILL_0784</name>
</gene>
<dbReference type="GO" id="GO:0043022">
    <property type="term" value="F:ribosome binding"/>
    <property type="evidence" value="ECO:0007669"/>
    <property type="project" value="TreeGrafter"/>
</dbReference>
<reference evidence="10" key="3">
    <citation type="submission" date="2018-03" db="EMBL/GenBank/DDBJ databases">
        <authorList>
            <person name="Keele B.F."/>
        </authorList>
    </citation>
    <scope>NUCLEOTIDE SEQUENCE [LARGE SCALE GENOMIC DNA]</scope>
    <source>
        <strain evidence="10">Gilliam</strain>
    </source>
</reference>
<dbReference type="PROSITE" id="PS00938">
    <property type="entry name" value="IF3"/>
    <property type="match status" value="1"/>
</dbReference>
<dbReference type="InterPro" id="IPR036787">
    <property type="entry name" value="T_IF-3_N_sf"/>
</dbReference>
<dbReference type="PANTHER" id="PTHR10938">
    <property type="entry name" value="TRANSLATION INITIATION FACTOR IF-3"/>
    <property type="match status" value="1"/>
</dbReference>
<dbReference type="InterPro" id="IPR036788">
    <property type="entry name" value="T_IF-3_C_sf"/>
</dbReference>
<comment type="function">
    <text evidence="4 6">IF-3 binds to the 30S ribosomal subunit and shifts the equilibrium between 70S ribosomes and their 50S and 30S subunits in favor of the free subunits, thus enhancing the availability of 30S subunits on which protein synthesis initiation begins.</text>
</comment>
<evidence type="ECO:0000256" key="6">
    <source>
        <dbReference type="RuleBase" id="RU000646"/>
    </source>
</evidence>
<feature type="domain" description="Translation initiation factor 3 N-terminal" evidence="8">
    <location>
        <begin position="17"/>
        <end position="85"/>
    </location>
</feature>
<dbReference type="Gene3D" id="3.30.110.10">
    <property type="entry name" value="Translation initiation factor 3 (IF-3), C-terminal domain"/>
    <property type="match status" value="1"/>
</dbReference>
<reference evidence="9 11" key="1">
    <citation type="submission" date="2015-02" db="EMBL/GenBank/DDBJ databases">
        <title>Genome Sequencing of Rickettsiales.</title>
        <authorList>
            <person name="Daugherty S.C."/>
            <person name="Su Q."/>
            <person name="Abolude K."/>
            <person name="Beier-Sexton M."/>
            <person name="Carlyon J.A."/>
            <person name="Carter R."/>
            <person name="Day N.P."/>
            <person name="Dumler S.J."/>
            <person name="Dyachenko V."/>
            <person name="Godinez A."/>
            <person name="Kurtti T.J."/>
            <person name="Lichay M."/>
            <person name="Mullins K.E."/>
            <person name="Ott S."/>
            <person name="Pappas-Brown V."/>
            <person name="Paris D.H."/>
            <person name="Patel P."/>
            <person name="Richards A.L."/>
            <person name="Sadzewicz L."/>
            <person name="Sears K."/>
            <person name="Seidman D."/>
            <person name="Sengamalay N."/>
            <person name="Stenos J."/>
            <person name="Tallon L.J."/>
            <person name="Vincent G."/>
            <person name="Fraser C.M."/>
            <person name="Munderloh U."/>
            <person name="Dunning-Hotopp J.C."/>
        </authorList>
    </citation>
    <scope>NUCLEOTIDE SEQUENCE [LARGE SCALE GENOMIC DNA]</scope>
    <source>
        <strain evidence="9 11">Gilliam</strain>
    </source>
</reference>
<evidence type="ECO:0000313" key="12">
    <source>
        <dbReference type="Proteomes" id="UP000244959"/>
    </source>
</evidence>
<dbReference type="PATRIC" id="fig|1359184.3.peg.3177"/>
<keyword evidence="2 4" id="KW-0396">Initiation factor</keyword>
<comment type="similarity">
    <text evidence="1 4 6">Belongs to the IF-3 family.</text>
</comment>
<dbReference type="Gene3D" id="3.10.20.80">
    <property type="entry name" value="Translation initiation factor 3 (IF-3), N-terminal domain"/>
    <property type="match status" value="1"/>
</dbReference>
<dbReference type="InterPro" id="IPR019813">
    <property type="entry name" value="Translation_initiation_fac3_CS"/>
</dbReference>
<dbReference type="NCBIfam" id="TIGR00168">
    <property type="entry name" value="infC"/>
    <property type="match status" value="1"/>
</dbReference>
<comment type="subcellular location">
    <subcellularLocation>
        <location evidence="4 6">Cytoplasm</location>
    </subcellularLocation>
</comment>
<keyword evidence="3 4" id="KW-0648">Protein biosynthesis</keyword>
<evidence type="ECO:0000259" key="7">
    <source>
        <dbReference type="Pfam" id="PF00707"/>
    </source>
</evidence>
<comment type="subunit">
    <text evidence="4 6">Monomer.</text>
</comment>
<feature type="domain" description="Translation initiation factor 3 C-terminal" evidence="7">
    <location>
        <begin position="92"/>
        <end position="177"/>
    </location>
</feature>
<organism evidence="9 11">
    <name type="scientific">Orientia tsutsugamushi str. Gilliam</name>
    <dbReference type="NCBI Taxonomy" id="1359184"/>
    <lineage>
        <taxon>Bacteria</taxon>
        <taxon>Pseudomonadati</taxon>
        <taxon>Pseudomonadota</taxon>
        <taxon>Alphaproteobacteria</taxon>
        <taxon>Rickettsiales</taxon>
        <taxon>Rickettsiaceae</taxon>
        <taxon>Rickettsieae</taxon>
        <taxon>Orientia</taxon>
    </lineage>
</organism>
<dbReference type="InterPro" id="IPR019814">
    <property type="entry name" value="Translation_initiation_fac_3_N"/>
</dbReference>
<evidence type="ECO:0000256" key="1">
    <source>
        <dbReference type="ARBA" id="ARBA00005439"/>
    </source>
</evidence>
<reference evidence="12" key="2">
    <citation type="submission" date="2018-03" db="EMBL/GenBank/DDBJ databases">
        <authorList>
            <person name="Batty M. E."/>
            <person name="Batty M E."/>
        </authorList>
    </citation>
    <scope>NUCLEOTIDE SEQUENCE [LARGE SCALE GENOMIC DNA]</scope>
    <source>
        <strain evidence="12">Gilliam</strain>
    </source>
</reference>
<dbReference type="SUPFAM" id="SSF54364">
    <property type="entry name" value="Translation initiation factor IF3, N-terminal domain"/>
    <property type="match status" value="1"/>
</dbReference>
<name>A0A0F3MCK3_ORITS</name>